<dbReference type="GO" id="GO:0009055">
    <property type="term" value="F:electron transfer activity"/>
    <property type="evidence" value="ECO:0007669"/>
    <property type="project" value="UniProtKB-UniRule"/>
</dbReference>
<comment type="similarity">
    <text evidence="1 11">Belongs to the PyrK family.</text>
</comment>
<dbReference type="Gene3D" id="2.10.240.10">
    <property type="entry name" value="Dihydroorotate dehydrogenase, electron transfer subunit"/>
    <property type="match status" value="1"/>
</dbReference>
<evidence type="ECO:0000259" key="14">
    <source>
        <dbReference type="PROSITE" id="PS51384"/>
    </source>
</evidence>
<comment type="subunit">
    <text evidence="11">Heterotetramer of 2 PyrK and 2 PyrD type B subunits.</text>
</comment>
<dbReference type="GO" id="GO:0051537">
    <property type="term" value="F:2 iron, 2 sulfur cluster binding"/>
    <property type="evidence" value="ECO:0007669"/>
    <property type="project" value="UniProtKB-KW"/>
</dbReference>
<organism evidence="15 16">
    <name type="scientific">Acetitomaculum ruminis DSM 5522</name>
    <dbReference type="NCBI Taxonomy" id="1120918"/>
    <lineage>
        <taxon>Bacteria</taxon>
        <taxon>Bacillati</taxon>
        <taxon>Bacillota</taxon>
        <taxon>Clostridia</taxon>
        <taxon>Lachnospirales</taxon>
        <taxon>Lachnospiraceae</taxon>
        <taxon>Acetitomaculum</taxon>
    </lineage>
</organism>
<dbReference type="InterPro" id="IPR012165">
    <property type="entry name" value="Cyt_c3_hydrogenase_gsu"/>
</dbReference>
<dbReference type="InterPro" id="IPR017938">
    <property type="entry name" value="Riboflavin_synthase-like_b-brl"/>
</dbReference>
<feature type="binding site" evidence="11 12">
    <location>
        <begin position="54"/>
        <end position="57"/>
    </location>
    <ligand>
        <name>FAD</name>
        <dbReference type="ChEBI" id="CHEBI:57692"/>
    </ligand>
</feature>
<keyword evidence="10 11" id="KW-0411">Iron-sulfur</keyword>
<comment type="function">
    <text evidence="11">Responsible for channeling the electrons from the oxidation of dihydroorotate from the FMN redox center in the PyrD type B subunit to the ultimate electron acceptor NAD(+).</text>
</comment>
<evidence type="ECO:0000313" key="16">
    <source>
        <dbReference type="Proteomes" id="UP000198838"/>
    </source>
</evidence>
<comment type="cofactor">
    <cofactor evidence="11">
        <name>[2Fe-2S] cluster</name>
        <dbReference type="ChEBI" id="CHEBI:190135"/>
    </cofactor>
    <text evidence="11">Binds 1 [2Fe-2S] cluster per subunit.</text>
</comment>
<keyword evidence="16" id="KW-1185">Reference proteome</keyword>
<dbReference type="SUPFAM" id="SSF63380">
    <property type="entry name" value="Riboflavin synthase domain-like"/>
    <property type="match status" value="1"/>
</dbReference>
<keyword evidence="2 11" id="KW-0813">Transport</keyword>
<dbReference type="PANTHER" id="PTHR43513:SF3">
    <property type="entry name" value="DIHYDROOROTATE DEHYDROGENASE B (NAD(+)), ELECTRON TRANSFER SUBUNIT-RELATED"/>
    <property type="match status" value="1"/>
</dbReference>
<accession>A0A1I0V922</accession>
<dbReference type="UniPathway" id="UPA00070">
    <property type="reaction ID" value="UER00945"/>
</dbReference>
<keyword evidence="9 11" id="KW-0408">Iron</keyword>
<evidence type="ECO:0000256" key="8">
    <source>
        <dbReference type="ARBA" id="ARBA00022982"/>
    </source>
</evidence>
<evidence type="ECO:0000256" key="9">
    <source>
        <dbReference type="ARBA" id="ARBA00023004"/>
    </source>
</evidence>
<keyword evidence="7 11" id="KW-0665">Pyrimidine biosynthesis</keyword>
<dbReference type="InterPro" id="IPR050353">
    <property type="entry name" value="PyrK_electron_transfer"/>
</dbReference>
<evidence type="ECO:0000256" key="13">
    <source>
        <dbReference type="PIRSR" id="PIRSR006816-2"/>
    </source>
</evidence>
<keyword evidence="5 11" id="KW-0479">Metal-binding</keyword>
<dbReference type="GO" id="GO:0050660">
    <property type="term" value="F:flavin adenine dinucleotide binding"/>
    <property type="evidence" value="ECO:0007669"/>
    <property type="project" value="InterPro"/>
</dbReference>
<dbReference type="InterPro" id="IPR017927">
    <property type="entry name" value="FAD-bd_FR_type"/>
</dbReference>
<feature type="binding site" evidence="11 13">
    <location>
        <position position="222"/>
    </location>
    <ligand>
        <name>[2Fe-2S] cluster</name>
        <dbReference type="ChEBI" id="CHEBI:190135"/>
    </ligand>
</feature>
<comment type="cofactor">
    <cofactor evidence="11 12">
        <name>FAD</name>
        <dbReference type="ChEBI" id="CHEBI:57692"/>
    </cofactor>
    <text evidence="11 12">Binds 1 FAD per subunit.</text>
</comment>
<dbReference type="InterPro" id="IPR037117">
    <property type="entry name" value="Dihydroorotate_DH_ele_sf"/>
</dbReference>
<dbReference type="GO" id="GO:0046872">
    <property type="term" value="F:metal ion binding"/>
    <property type="evidence" value="ECO:0007669"/>
    <property type="project" value="UniProtKB-KW"/>
</dbReference>
<dbReference type="RefSeq" id="WP_092869923.1">
    <property type="nucleotide sequence ID" value="NZ_FOJY01000001.1"/>
</dbReference>
<name>A0A1I0V922_9FIRM</name>
<sequence>MTEKYYETAIIIRQEELLPGINSMWIKTDKIAEVAKAGQFLNLYCKDKSRILPRPISICEIDKSDMAIRLVYRVIGEGTDEFSKLHTGDTIKVTGPLGNGFPIKQKHAIIIGGGIGIPPMLELAKTFPGEKDIVLGYSNELFLDGEFEKYGNVHIATVSGIYGTKGNVLDSIKENAISGDIIYACGPMPMLKAIKEYAESEEINIQCWLSLEERMACGIGACLGCMTKSKNKDAHTQVNNKRICTEGPVFLSKEVVM</sequence>
<keyword evidence="4 11" id="KW-0001">2Fe-2S</keyword>
<evidence type="ECO:0000256" key="5">
    <source>
        <dbReference type="ARBA" id="ARBA00022723"/>
    </source>
</evidence>
<evidence type="ECO:0000313" key="15">
    <source>
        <dbReference type="EMBL" id="SFA72543.1"/>
    </source>
</evidence>
<feature type="domain" description="FAD-binding FR-type" evidence="14">
    <location>
        <begin position="4"/>
        <end position="103"/>
    </location>
</feature>
<feature type="binding site" evidence="11 13">
    <location>
        <position position="244"/>
    </location>
    <ligand>
        <name>[2Fe-2S] cluster</name>
        <dbReference type="ChEBI" id="CHEBI:190135"/>
    </ligand>
</feature>
<dbReference type="PANTHER" id="PTHR43513">
    <property type="entry name" value="DIHYDROOROTATE DEHYDROGENASE B (NAD(+)), ELECTRON TRANSFER SUBUNIT"/>
    <property type="match status" value="1"/>
</dbReference>
<dbReference type="OrthoDB" id="9789468at2"/>
<dbReference type="AlphaFoldDB" id="A0A1I0V922"/>
<dbReference type="Pfam" id="PF10418">
    <property type="entry name" value="DHODB_Fe-S_bind"/>
    <property type="match status" value="1"/>
</dbReference>
<keyword evidence="6 11" id="KW-0274">FAD</keyword>
<evidence type="ECO:0000256" key="3">
    <source>
        <dbReference type="ARBA" id="ARBA00022630"/>
    </source>
</evidence>
<evidence type="ECO:0000256" key="4">
    <source>
        <dbReference type="ARBA" id="ARBA00022714"/>
    </source>
</evidence>
<dbReference type="GO" id="GO:0044205">
    <property type="term" value="P:'de novo' UMP biosynthetic process"/>
    <property type="evidence" value="ECO:0007669"/>
    <property type="project" value="UniProtKB-UniRule"/>
</dbReference>
<dbReference type="InterPro" id="IPR023455">
    <property type="entry name" value="Dihydroorotate_DHASE_ETsu"/>
</dbReference>
<evidence type="ECO:0000256" key="12">
    <source>
        <dbReference type="PIRSR" id="PIRSR006816-1"/>
    </source>
</evidence>
<evidence type="ECO:0000256" key="1">
    <source>
        <dbReference type="ARBA" id="ARBA00006422"/>
    </source>
</evidence>
<dbReference type="PIRSF" id="PIRSF006816">
    <property type="entry name" value="Cyc3_hyd_g"/>
    <property type="match status" value="1"/>
</dbReference>
<dbReference type="HAMAP" id="MF_01211">
    <property type="entry name" value="DHODB_Fe_S_bind"/>
    <property type="match status" value="1"/>
</dbReference>
<gene>
    <name evidence="11" type="primary">pyrK</name>
    <name evidence="15" type="ORF">SAMN05216249_101215</name>
</gene>
<feature type="binding site" evidence="11 12">
    <location>
        <begin position="78"/>
        <end position="79"/>
    </location>
    <ligand>
        <name>FAD</name>
        <dbReference type="ChEBI" id="CHEBI:57692"/>
    </ligand>
</feature>
<evidence type="ECO:0000256" key="2">
    <source>
        <dbReference type="ARBA" id="ARBA00022448"/>
    </source>
</evidence>
<dbReference type="PROSITE" id="PS51384">
    <property type="entry name" value="FAD_FR"/>
    <property type="match status" value="1"/>
</dbReference>
<evidence type="ECO:0000256" key="7">
    <source>
        <dbReference type="ARBA" id="ARBA00022975"/>
    </source>
</evidence>
<dbReference type="EMBL" id="FOJY01000001">
    <property type="protein sequence ID" value="SFA72543.1"/>
    <property type="molecule type" value="Genomic_DNA"/>
</dbReference>
<keyword evidence="8 11" id="KW-0249">Electron transport</keyword>
<dbReference type="InterPro" id="IPR039261">
    <property type="entry name" value="FNR_nucleotide-bd"/>
</dbReference>
<protein>
    <recommendedName>
        <fullName evidence="11">Dihydroorotate dehydrogenase B (NAD(+)), electron transfer subunit</fullName>
    </recommendedName>
    <alternativeName>
        <fullName evidence="11">Dihydroorotate oxidase B, electron transfer subunit</fullName>
    </alternativeName>
</protein>
<keyword evidence="3 11" id="KW-0285">Flavoprotein</keyword>
<dbReference type="Gene3D" id="3.40.50.80">
    <property type="entry name" value="Nucleotide-binding domain of ferredoxin-NADP reductase (FNR) module"/>
    <property type="match status" value="1"/>
</dbReference>
<dbReference type="SUPFAM" id="SSF52343">
    <property type="entry name" value="Ferredoxin reductase-like, C-terminal NADP-linked domain"/>
    <property type="match status" value="1"/>
</dbReference>
<feature type="binding site" evidence="11 12">
    <location>
        <begin position="71"/>
        <end position="73"/>
    </location>
    <ligand>
        <name>FAD</name>
        <dbReference type="ChEBI" id="CHEBI:57692"/>
    </ligand>
</feature>
<dbReference type="STRING" id="1120918.SAMN05216249_101215"/>
<proteinExistence type="inferred from homology"/>
<dbReference type="Gene3D" id="2.40.30.10">
    <property type="entry name" value="Translation factors"/>
    <property type="match status" value="1"/>
</dbReference>
<dbReference type="InterPro" id="IPR019480">
    <property type="entry name" value="Dihydroorotate_DH_Fe-S-bd"/>
</dbReference>
<comment type="pathway">
    <text evidence="11">Pyrimidine metabolism; UMP biosynthesis via de novo pathway; orotate from (S)-dihydroorotate (NAD(+) route): step 1/1.</text>
</comment>
<feature type="binding site" evidence="11 13">
    <location>
        <position position="225"/>
    </location>
    <ligand>
        <name>[2Fe-2S] cluster</name>
        <dbReference type="ChEBI" id="CHEBI:190135"/>
    </ligand>
</feature>
<dbReference type="GO" id="GO:0016491">
    <property type="term" value="F:oxidoreductase activity"/>
    <property type="evidence" value="ECO:0007669"/>
    <property type="project" value="InterPro"/>
</dbReference>
<evidence type="ECO:0000256" key="6">
    <source>
        <dbReference type="ARBA" id="ARBA00022827"/>
    </source>
</evidence>
<comment type="cofactor">
    <cofactor evidence="13">
        <name>[2Fe-2S] cluster</name>
        <dbReference type="ChEBI" id="CHEBI:190135"/>
    </cofactor>
    <text evidence="13">Binds 1 [2Fe-2S] cluster per subunit.</text>
</comment>
<reference evidence="15 16" key="1">
    <citation type="submission" date="2016-10" db="EMBL/GenBank/DDBJ databases">
        <authorList>
            <person name="de Groot N.N."/>
        </authorList>
    </citation>
    <scope>NUCLEOTIDE SEQUENCE [LARGE SCALE GENOMIC DNA]</scope>
    <source>
        <strain evidence="15 16">DSM 5522</strain>
    </source>
</reference>
<feature type="binding site" evidence="11 13">
    <location>
        <position position="217"/>
    </location>
    <ligand>
        <name>[2Fe-2S] cluster</name>
        <dbReference type="ChEBI" id="CHEBI:190135"/>
    </ligand>
</feature>
<evidence type="ECO:0000256" key="11">
    <source>
        <dbReference type="HAMAP-Rule" id="MF_01211"/>
    </source>
</evidence>
<evidence type="ECO:0000256" key="10">
    <source>
        <dbReference type="ARBA" id="ARBA00023014"/>
    </source>
</evidence>
<dbReference type="Proteomes" id="UP000198838">
    <property type="component" value="Unassembled WGS sequence"/>
</dbReference>
<dbReference type="CDD" id="cd06218">
    <property type="entry name" value="DHOD_e_trans"/>
    <property type="match status" value="1"/>
</dbReference>